<dbReference type="EMBL" id="ML220165">
    <property type="protein sequence ID" value="TGZ76835.1"/>
    <property type="molecule type" value="Genomic_DNA"/>
</dbReference>
<feature type="compositionally biased region" description="Pro residues" evidence="1">
    <location>
        <begin position="1"/>
        <end position="20"/>
    </location>
</feature>
<dbReference type="InParanoid" id="A0A4S2MJ98"/>
<evidence type="ECO:0000256" key="1">
    <source>
        <dbReference type="SAM" id="MobiDB-lite"/>
    </source>
</evidence>
<name>A0A4S2MJ98_9PEZI</name>
<accession>A0A4S2MJ98</accession>
<proteinExistence type="predicted"/>
<protein>
    <submittedName>
        <fullName evidence="2">Uncharacterized protein</fullName>
    </submittedName>
</protein>
<reference evidence="2 3" key="1">
    <citation type="submission" date="2019-04" db="EMBL/GenBank/DDBJ databases">
        <title>Comparative genomics and transcriptomics to analyze fruiting body development in filamentous ascomycetes.</title>
        <authorList>
            <consortium name="DOE Joint Genome Institute"/>
            <person name="Lutkenhaus R."/>
            <person name="Traeger S."/>
            <person name="Breuer J."/>
            <person name="Kuo A."/>
            <person name="Lipzen A."/>
            <person name="Pangilinan J."/>
            <person name="Dilworth D."/>
            <person name="Sandor L."/>
            <person name="Poggeler S."/>
            <person name="Barry K."/>
            <person name="Grigoriev I.V."/>
            <person name="Nowrousian M."/>
        </authorList>
    </citation>
    <scope>NUCLEOTIDE SEQUENCE [LARGE SCALE GENOMIC DNA]</scope>
    <source>
        <strain evidence="2 3">CBS 389.68</strain>
    </source>
</reference>
<sequence length="80" mass="8802">MTPPLPHPPFSSPSPSPLSSPPQYQQLRFFSQPTLPTPQPRKLNSVRHDTDLSASIGRTAIHSAEVTPGAVDEGRWISFR</sequence>
<evidence type="ECO:0000313" key="2">
    <source>
        <dbReference type="EMBL" id="TGZ76835.1"/>
    </source>
</evidence>
<evidence type="ECO:0000313" key="3">
    <source>
        <dbReference type="Proteomes" id="UP000298138"/>
    </source>
</evidence>
<gene>
    <name evidence="2" type="ORF">EX30DRAFT_344577</name>
</gene>
<dbReference type="AlphaFoldDB" id="A0A4S2MJ98"/>
<organism evidence="2 3">
    <name type="scientific">Ascodesmis nigricans</name>
    <dbReference type="NCBI Taxonomy" id="341454"/>
    <lineage>
        <taxon>Eukaryota</taxon>
        <taxon>Fungi</taxon>
        <taxon>Dikarya</taxon>
        <taxon>Ascomycota</taxon>
        <taxon>Pezizomycotina</taxon>
        <taxon>Pezizomycetes</taxon>
        <taxon>Pezizales</taxon>
        <taxon>Ascodesmidaceae</taxon>
        <taxon>Ascodesmis</taxon>
    </lineage>
</organism>
<dbReference type="Proteomes" id="UP000298138">
    <property type="component" value="Unassembled WGS sequence"/>
</dbReference>
<keyword evidence="3" id="KW-1185">Reference proteome</keyword>
<feature type="region of interest" description="Disordered" evidence="1">
    <location>
        <begin position="1"/>
        <end position="24"/>
    </location>
</feature>